<feature type="domain" description="EamA" evidence="2">
    <location>
        <begin position="3"/>
        <end position="131"/>
    </location>
</feature>
<feature type="transmembrane region" description="Helical" evidence="1">
    <location>
        <begin position="115"/>
        <end position="135"/>
    </location>
</feature>
<dbReference type="EMBL" id="JASMWN010000019">
    <property type="protein sequence ID" value="MDU9006012.1"/>
    <property type="molecule type" value="Genomic_DNA"/>
</dbReference>
<evidence type="ECO:0000256" key="1">
    <source>
        <dbReference type="SAM" id="Phobius"/>
    </source>
</evidence>
<protein>
    <submittedName>
        <fullName evidence="3">DMT family transporter</fullName>
    </submittedName>
</protein>
<feature type="domain" description="EamA" evidence="2">
    <location>
        <begin position="146"/>
        <end position="275"/>
    </location>
</feature>
<sequence>MSLLLGLIAACAWALHDICVRGVSQKTRILPALLTVLVAGTVMLLPVTAYQGGYAEMTDGSFALAAVSGVVFGLASLSLYGAFRIGPVRLVAPVIGAYPVVSVGWAAVSGASISVWQWLAVIVVVLGVALVAALSDSEETHGETMRAVMLSVIAGAGFAITFAASQAAVRHGAEMPVILSSRVFAAATIGAILILRREAWYFDRTVLLLLLAMACLDATALASVTSAGTFPHPEFASVASSLFGLLTVVLAWLILKEPMSRAQWGAVVMVFCGIGYLGI</sequence>
<feature type="transmembrane region" description="Helical" evidence="1">
    <location>
        <begin position="207"/>
        <end position="229"/>
    </location>
</feature>
<evidence type="ECO:0000313" key="4">
    <source>
        <dbReference type="Proteomes" id="UP001255416"/>
    </source>
</evidence>
<proteinExistence type="predicted"/>
<dbReference type="InterPro" id="IPR037185">
    <property type="entry name" value="EmrE-like"/>
</dbReference>
<dbReference type="SUPFAM" id="SSF103481">
    <property type="entry name" value="Multidrug resistance efflux transporter EmrE"/>
    <property type="match status" value="2"/>
</dbReference>
<keyword evidence="4" id="KW-1185">Reference proteome</keyword>
<feature type="transmembrane region" description="Helical" evidence="1">
    <location>
        <begin position="32"/>
        <end position="50"/>
    </location>
</feature>
<dbReference type="RefSeq" id="WP_316780313.1">
    <property type="nucleotide sequence ID" value="NZ_JASMWN010000019.1"/>
</dbReference>
<dbReference type="Proteomes" id="UP001255416">
    <property type="component" value="Unassembled WGS sequence"/>
</dbReference>
<comment type="caution">
    <text evidence="3">The sequence shown here is derived from an EMBL/GenBank/DDBJ whole genome shotgun (WGS) entry which is preliminary data.</text>
</comment>
<feature type="transmembrane region" description="Helical" evidence="1">
    <location>
        <begin position="62"/>
        <end position="83"/>
    </location>
</feature>
<keyword evidence="1" id="KW-1133">Transmembrane helix</keyword>
<keyword evidence="1" id="KW-0812">Transmembrane</keyword>
<feature type="transmembrane region" description="Helical" evidence="1">
    <location>
        <begin position="147"/>
        <end position="169"/>
    </location>
</feature>
<dbReference type="Pfam" id="PF00892">
    <property type="entry name" value="EamA"/>
    <property type="match status" value="2"/>
</dbReference>
<feature type="transmembrane region" description="Helical" evidence="1">
    <location>
        <begin position="175"/>
        <end position="195"/>
    </location>
</feature>
<dbReference type="InterPro" id="IPR000620">
    <property type="entry name" value="EamA_dom"/>
</dbReference>
<feature type="transmembrane region" description="Helical" evidence="1">
    <location>
        <begin position="235"/>
        <end position="255"/>
    </location>
</feature>
<evidence type="ECO:0000313" key="3">
    <source>
        <dbReference type="EMBL" id="MDU9006012.1"/>
    </source>
</evidence>
<organism evidence="3 4">
    <name type="scientific">Sedimentitalea todarodis</name>
    <dbReference type="NCBI Taxonomy" id="1631240"/>
    <lineage>
        <taxon>Bacteria</taxon>
        <taxon>Pseudomonadati</taxon>
        <taxon>Pseudomonadota</taxon>
        <taxon>Alphaproteobacteria</taxon>
        <taxon>Rhodobacterales</taxon>
        <taxon>Paracoccaceae</taxon>
        <taxon>Sedimentitalea</taxon>
    </lineage>
</organism>
<accession>A0ABU3VIL2</accession>
<evidence type="ECO:0000259" key="2">
    <source>
        <dbReference type="Pfam" id="PF00892"/>
    </source>
</evidence>
<reference evidence="4" key="1">
    <citation type="submission" date="2023-05" db="EMBL/GenBank/DDBJ databases">
        <title>Sedimentitalea sp. nov. JM2-8.</title>
        <authorList>
            <person name="Huang J."/>
        </authorList>
    </citation>
    <scope>NUCLEOTIDE SEQUENCE [LARGE SCALE GENOMIC DNA]</scope>
    <source>
        <strain evidence="4">KHS03</strain>
    </source>
</reference>
<gene>
    <name evidence="3" type="ORF">QO231_19450</name>
</gene>
<name>A0ABU3VIL2_9RHOB</name>
<keyword evidence="1" id="KW-0472">Membrane</keyword>